<gene>
    <name evidence="1" type="ORF">CLUMA_CG016066</name>
</gene>
<proteinExistence type="predicted"/>
<reference evidence="1 2" key="1">
    <citation type="submission" date="2015-04" db="EMBL/GenBank/DDBJ databases">
        <authorList>
            <person name="Syromyatnikov M.Y."/>
            <person name="Popov V.N."/>
        </authorList>
    </citation>
    <scope>NUCLEOTIDE SEQUENCE [LARGE SCALE GENOMIC DNA]</scope>
</reference>
<sequence>MSNEKKKSLKTFALRSIQWFSIHRNLASIFYLESSLNSILFHIKNNQNGHGIQSNTLCSLLLFWASCSRIKGKEKKERPKALTKKQKE</sequence>
<accession>A0A1J1ISQ7</accession>
<keyword evidence="2" id="KW-1185">Reference proteome</keyword>
<evidence type="ECO:0000313" key="2">
    <source>
        <dbReference type="Proteomes" id="UP000183832"/>
    </source>
</evidence>
<evidence type="ECO:0000313" key="1">
    <source>
        <dbReference type="EMBL" id="CRL02604.1"/>
    </source>
</evidence>
<protein>
    <submittedName>
        <fullName evidence="1">CLUMA_CG016066, isoform A</fullName>
    </submittedName>
</protein>
<dbReference type="EMBL" id="CVRI01000058">
    <property type="protein sequence ID" value="CRL02604.1"/>
    <property type="molecule type" value="Genomic_DNA"/>
</dbReference>
<name>A0A1J1ISQ7_9DIPT</name>
<dbReference type="Proteomes" id="UP000183832">
    <property type="component" value="Unassembled WGS sequence"/>
</dbReference>
<dbReference type="AlphaFoldDB" id="A0A1J1ISQ7"/>
<organism evidence="1 2">
    <name type="scientific">Clunio marinus</name>
    <dbReference type="NCBI Taxonomy" id="568069"/>
    <lineage>
        <taxon>Eukaryota</taxon>
        <taxon>Metazoa</taxon>
        <taxon>Ecdysozoa</taxon>
        <taxon>Arthropoda</taxon>
        <taxon>Hexapoda</taxon>
        <taxon>Insecta</taxon>
        <taxon>Pterygota</taxon>
        <taxon>Neoptera</taxon>
        <taxon>Endopterygota</taxon>
        <taxon>Diptera</taxon>
        <taxon>Nematocera</taxon>
        <taxon>Chironomoidea</taxon>
        <taxon>Chironomidae</taxon>
        <taxon>Clunio</taxon>
    </lineage>
</organism>